<evidence type="ECO:0000256" key="1">
    <source>
        <dbReference type="SAM" id="MobiDB-lite"/>
    </source>
</evidence>
<protein>
    <recommendedName>
        <fullName evidence="4">MotA/TolQ/ExbB proton channel domain-containing protein</fullName>
    </recommendedName>
</protein>
<dbReference type="EMBL" id="UINC01010185">
    <property type="protein sequence ID" value="SVA45402.1"/>
    <property type="molecule type" value="Genomic_DNA"/>
</dbReference>
<keyword evidence="2" id="KW-0812">Transmembrane</keyword>
<organism evidence="3">
    <name type="scientific">marine metagenome</name>
    <dbReference type="NCBI Taxonomy" id="408172"/>
    <lineage>
        <taxon>unclassified sequences</taxon>
        <taxon>metagenomes</taxon>
        <taxon>ecological metagenomes</taxon>
    </lineage>
</organism>
<proteinExistence type="predicted"/>
<feature type="transmembrane region" description="Helical" evidence="2">
    <location>
        <begin position="12"/>
        <end position="30"/>
    </location>
</feature>
<accession>A0A381VYW5</accession>
<name>A0A381VYW5_9ZZZZ</name>
<gene>
    <name evidence="3" type="ORF">METZ01_LOCUS98256</name>
</gene>
<evidence type="ECO:0008006" key="4">
    <source>
        <dbReference type="Google" id="ProtNLM"/>
    </source>
</evidence>
<sequence length="95" mass="10499">MKKEERALIQSLPSRLLGMIFGVILVVNATAIGEAGPPGLTNLLTTNINLLGWIIIMLCILRVTIDYWLGLTTDQIDPEPDDWDKQAPKGQAEKK</sequence>
<dbReference type="AlphaFoldDB" id="A0A381VYW5"/>
<evidence type="ECO:0000256" key="2">
    <source>
        <dbReference type="SAM" id="Phobius"/>
    </source>
</evidence>
<reference evidence="3" key="1">
    <citation type="submission" date="2018-05" db="EMBL/GenBank/DDBJ databases">
        <authorList>
            <person name="Lanie J.A."/>
            <person name="Ng W.-L."/>
            <person name="Kazmierczak K.M."/>
            <person name="Andrzejewski T.M."/>
            <person name="Davidsen T.M."/>
            <person name="Wayne K.J."/>
            <person name="Tettelin H."/>
            <person name="Glass J.I."/>
            <person name="Rusch D."/>
            <person name="Podicherti R."/>
            <person name="Tsui H.-C.T."/>
            <person name="Winkler M.E."/>
        </authorList>
    </citation>
    <scope>NUCLEOTIDE SEQUENCE</scope>
</reference>
<evidence type="ECO:0000313" key="3">
    <source>
        <dbReference type="EMBL" id="SVA45402.1"/>
    </source>
</evidence>
<feature type="transmembrane region" description="Helical" evidence="2">
    <location>
        <begin position="50"/>
        <end position="69"/>
    </location>
</feature>
<feature type="compositionally biased region" description="Basic and acidic residues" evidence="1">
    <location>
        <begin position="83"/>
        <end position="95"/>
    </location>
</feature>
<feature type="region of interest" description="Disordered" evidence="1">
    <location>
        <begin position="74"/>
        <end position="95"/>
    </location>
</feature>
<keyword evidence="2" id="KW-1133">Transmembrane helix</keyword>
<keyword evidence="2" id="KW-0472">Membrane</keyword>